<dbReference type="Proteomes" id="UP001233999">
    <property type="component" value="Unassembled WGS sequence"/>
</dbReference>
<keyword evidence="2 5" id="KW-0812">Transmembrane</keyword>
<feature type="transmembrane region" description="Helical" evidence="5">
    <location>
        <begin position="30"/>
        <end position="53"/>
    </location>
</feature>
<gene>
    <name evidence="6" type="ORF">L9F63_018166</name>
</gene>
<reference evidence="6" key="2">
    <citation type="submission" date="2023-05" db="EMBL/GenBank/DDBJ databases">
        <authorList>
            <person name="Fouks B."/>
        </authorList>
    </citation>
    <scope>NUCLEOTIDE SEQUENCE</scope>
    <source>
        <strain evidence="6">Stay&amp;Tobe</strain>
        <tissue evidence="6">Testes</tissue>
    </source>
</reference>
<dbReference type="PANTHER" id="PTHR12011">
    <property type="entry name" value="ADHESION G-PROTEIN COUPLED RECEPTOR"/>
    <property type="match status" value="1"/>
</dbReference>
<evidence type="ECO:0000313" key="6">
    <source>
        <dbReference type="EMBL" id="KAJ9588433.1"/>
    </source>
</evidence>
<evidence type="ECO:0000256" key="5">
    <source>
        <dbReference type="SAM" id="Phobius"/>
    </source>
</evidence>
<comment type="subcellular location">
    <subcellularLocation>
        <location evidence="1">Membrane</location>
        <topology evidence="1">Multi-pass membrane protein</topology>
    </subcellularLocation>
</comment>
<dbReference type="Gene3D" id="1.20.1070.10">
    <property type="entry name" value="Rhodopsin 7-helix transmembrane proteins"/>
    <property type="match status" value="1"/>
</dbReference>
<accession>A0AAD8EFH2</accession>
<evidence type="ECO:0000256" key="1">
    <source>
        <dbReference type="ARBA" id="ARBA00004141"/>
    </source>
</evidence>
<dbReference type="InterPro" id="IPR000832">
    <property type="entry name" value="GPCR_2_secretin-like"/>
</dbReference>
<name>A0AAD8EFH2_DIPPU</name>
<evidence type="ECO:0000256" key="3">
    <source>
        <dbReference type="ARBA" id="ARBA00022989"/>
    </source>
</evidence>
<evidence type="ECO:0000256" key="2">
    <source>
        <dbReference type="ARBA" id="ARBA00022692"/>
    </source>
</evidence>
<keyword evidence="3 5" id="KW-1133">Transmembrane helix</keyword>
<organism evidence="6 7">
    <name type="scientific">Diploptera punctata</name>
    <name type="common">Pacific beetle cockroach</name>
    <dbReference type="NCBI Taxonomy" id="6984"/>
    <lineage>
        <taxon>Eukaryota</taxon>
        <taxon>Metazoa</taxon>
        <taxon>Ecdysozoa</taxon>
        <taxon>Arthropoda</taxon>
        <taxon>Hexapoda</taxon>
        <taxon>Insecta</taxon>
        <taxon>Pterygota</taxon>
        <taxon>Neoptera</taxon>
        <taxon>Polyneoptera</taxon>
        <taxon>Dictyoptera</taxon>
        <taxon>Blattodea</taxon>
        <taxon>Blaberoidea</taxon>
        <taxon>Blaberidae</taxon>
        <taxon>Diplopterinae</taxon>
        <taxon>Diploptera</taxon>
    </lineage>
</organism>
<comment type="caution">
    <text evidence="6">The sequence shown here is derived from an EMBL/GenBank/DDBJ whole genome shotgun (WGS) entry which is preliminary data.</text>
</comment>
<proteinExistence type="predicted"/>
<sequence length="111" mass="12839">INTSVLILALREAVFAGLSQGKSKRATVWIWIRGWFSLSALLGITWLFGLAYMEFNHSFVYIFVVLNGCQGVFIFLFRCVLSEQVRHSVVSTVKRDGFIVFIKEFYLRCEY</sequence>
<keyword evidence="7" id="KW-1185">Reference proteome</keyword>
<dbReference type="EMBL" id="JASPKZ010005681">
    <property type="protein sequence ID" value="KAJ9588433.1"/>
    <property type="molecule type" value="Genomic_DNA"/>
</dbReference>
<evidence type="ECO:0000256" key="4">
    <source>
        <dbReference type="ARBA" id="ARBA00023136"/>
    </source>
</evidence>
<reference evidence="6" key="1">
    <citation type="journal article" date="2023" name="IScience">
        <title>Live-bearing cockroach genome reveals convergent evolutionary mechanisms linked to viviparity in insects and beyond.</title>
        <authorList>
            <person name="Fouks B."/>
            <person name="Harrison M.C."/>
            <person name="Mikhailova A.A."/>
            <person name="Marchal E."/>
            <person name="English S."/>
            <person name="Carruthers M."/>
            <person name="Jennings E.C."/>
            <person name="Chiamaka E.L."/>
            <person name="Frigard R.A."/>
            <person name="Pippel M."/>
            <person name="Attardo G.M."/>
            <person name="Benoit J.B."/>
            <person name="Bornberg-Bauer E."/>
            <person name="Tobe S.S."/>
        </authorList>
    </citation>
    <scope>NUCLEOTIDE SEQUENCE</scope>
    <source>
        <strain evidence="6">Stay&amp;Tobe</strain>
    </source>
</reference>
<keyword evidence="4 5" id="KW-0472">Membrane</keyword>
<dbReference type="GO" id="GO:0004930">
    <property type="term" value="F:G protein-coupled receptor activity"/>
    <property type="evidence" value="ECO:0007669"/>
    <property type="project" value="InterPro"/>
</dbReference>
<dbReference type="AlphaFoldDB" id="A0AAD8EFH2"/>
<dbReference type="PANTHER" id="PTHR12011:SF347">
    <property type="entry name" value="FI21270P1-RELATED"/>
    <property type="match status" value="1"/>
</dbReference>
<dbReference type="Pfam" id="PF00002">
    <property type="entry name" value="7tm_2"/>
    <property type="match status" value="1"/>
</dbReference>
<feature type="non-terminal residue" evidence="6">
    <location>
        <position position="1"/>
    </location>
</feature>
<feature type="non-terminal residue" evidence="6">
    <location>
        <position position="111"/>
    </location>
</feature>
<feature type="transmembrane region" description="Helical" evidence="5">
    <location>
        <begin position="59"/>
        <end position="81"/>
    </location>
</feature>
<dbReference type="GO" id="GO:0005886">
    <property type="term" value="C:plasma membrane"/>
    <property type="evidence" value="ECO:0007669"/>
    <property type="project" value="TreeGrafter"/>
</dbReference>
<protein>
    <submittedName>
        <fullName evidence="6">Uncharacterized protein</fullName>
    </submittedName>
</protein>
<evidence type="ECO:0000313" key="7">
    <source>
        <dbReference type="Proteomes" id="UP001233999"/>
    </source>
</evidence>